<comment type="caution">
    <text evidence="1">The sequence shown here is derived from an EMBL/GenBank/DDBJ whole genome shotgun (WGS) entry which is preliminary data.</text>
</comment>
<gene>
    <name evidence="1" type="ORF">RJT34_14219</name>
</gene>
<reference evidence="1 2" key="1">
    <citation type="submission" date="2024-01" db="EMBL/GenBank/DDBJ databases">
        <title>The genomes of 5 underutilized Papilionoideae crops provide insights into root nodulation and disease resistance.</title>
        <authorList>
            <person name="Yuan L."/>
        </authorList>
    </citation>
    <scope>NUCLEOTIDE SEQUENCE [LARGE SCALE GENOMIC DNA]</scope>
    <source>
        <strain evidence="1">LY-2023</strain>
        <tissue evidence="1">Leaf</tissue>
    </source>
</reference>
<dbReference type="Proteomes" id="UP001359559">
    <property type="component" value="Unassembled WGS sequence"/>
</dbReference>
<organism evidence="1 2">
    <name type="scientific">Clitoria ternatea</name>
    <name type="common">Butterfly pea</name>
    <dbReference type="NCBI Taxonomy" id="43366"/>
    <lineage>
        <taxon>Eukaryota</taxon>
        <taxon>Viridiplantae</taxon>
        <taxon>Streptophyta</taxon>
        <taxon>Embryophyta</taxon>
        <taxon>Tracheophyta</taxon>
        <taxon>Spermatophyta</taxon>
        <taxon>Magnoliopsida</taxon>
        <taxon>eudicotyledons</taxon>
        <taxon>Gunneridae</taxon>
        <taxon>Pentapetalae</taxon>
        <taxon>rosids</taxon>
        <taxon>fabids</taxon>
        <taxon>Fabales</taxon>
        <taxon>Fabaceae</taxon>
        <taxon>Papilionoideae</taxon>
        <taxon>50 kb inversion clade</taxon>
        <taxon>NPAAA clade</taxon>
        <taxon>indigoferoid/millettioid clade</taxon>
        <taxon>Phaseoleae</taxon>
        <taxon>Clitoria</taxon>
    </lineage>
</organism>
<evidence type="ECO:0000313" key="2">
    <source>
        <dbReference type="Proteomes" id="UP001359559"/>
    </source>
</evidence>
<dbReference type="EMBL" id="JAYKXN010000003">
    <property type="protein sequence ID" value="KAK7303316.1"/>
    <property type="molecule type" value="Genomic_DNA"/>
</dbReference>
<proteinExistence type="predicted"/>
<keyword evidence="2" id="KW-1185">Reference proteome</keyword>
<name>A0AAN9JSM4_CLITE</name>
<dbReference type="AlphaFoldDB" id="A0AAN9JSM4"/>
<protein>
    <submittedName>
        <fullName evidence="1">Uncharacterized protein</fullName>
    </submittedName>
</protein>
<evidence type="ECO:0000313" key="1">
    <source>
        <dbReference type="EMBL" id="KAK7303316.1"/>
    </source>
</evidence>
<sequence>MLCHGQLHYNVGGTLENMRVLGSEGTLGVSLSLGVQMTWACTLMPNSLWLAARVLVILSCLGHEDWIYDDGDGLCMDDRLSKRHHMRDKMPLILEDLLV</sequence>
<accession>A0AAN9JSM4</accession>